<gene>
    <name evidence="1" type="ORF">ACWI_33320</name>
</gene>
<comment type="caution">
    <text evidence="1">The sequence shown here is derived from an EMBL/GenBank/DDBJ whole genome shotgun (WGS) entry which is preliminary data.</text>
</comment>
<protein>
    <submittedName>
        <fullName evidence="1">Uncharacterized protein</fullName>
    </submittedName>
</protein>
<accession>A0A1F2PD05</accession>
<evidence type="ECO:0000313" key="2">
    <source>
        <dbReference type="Proteomes" id="UP000176244"/>
    </source>
</evidence>
<sequence>MKNPQISDDLIKEVAFTFFQEMTNDDSWVKQYENETGKSAYEVPAEEERRKKG</sequence>
<name>A0A1F2PD05_9FIRM</name>
<dbReference type="RefSeq" id="WP_175440973.1">
    <property type="nucleotide sequence ID" value="NZ_LKEU01000044.1"/>
</dbReference>
<evidence type="ECO:0000313" key="1">
    <source>
        <dbReference type="EMBL" id="OFV69138.1"/>
    </source>
</evidence>
<dbReference type="STRING" id="52694.ACWI_33320"/>
<dbReference type="EMBL" id="LKEU01000044">
    <property type="protein sequence ID" value="OFV69138.1"/>
    <property type="molecule type" value="Genomic_DNA"/>
</dbReference>
<reference evidence="1 2" key="1">
    <citation type="submission" date="2015-09" db="EMBL/GenBank/DDBJ databases">
        <title>Genome sequence of Acetobacterium wieringae DSM 1911.</title>
        <authorList>
            <person name="Poehlein A."/>
            <person name="Bengelsdorf F.R."/>
            <person name="Schiel-Bengelsdorf B."/>
            <person name="Duerre P."/>
            <person name="Daniel R."/>
        </authorList>
    </citation>
    <scope>NUCLEOTIDE SEQUENCE [LARGE SCALE GENOMIC DNA]</scope>
    <source>
        <strain evidence="1 2">DSM 1911</strain>
    </source>
</reference>
<organism evidence="1 2">
    <name type="scientific">Acetobacterium wieringae</name>
    <dbReference type="NCBI Taxonomy" id="52694"/>
    <lineage>
        <taxon>Bacteria</taxon>
        <taxon>Bacillati</taxon>
        <taxon>Bacillota</taxon>
        <taxon>Clostridia</taxon>
        <taxon>Eubacteriales</taxon>
        <taxon>Eubacteriaceae</taxon>
        <taxon>Acetobacterium</taxon>
    </lineage>
</organism>
<dbReference type="Proteomes" id="UP000176244">
    <property type="component" value="Unassembled WGS sequence"/>
</dbReference>
<proteinExistence type="predicted"/>
<dbReference type="AlphaFoldDB" id="A0A1F2PD05"/>